<evidence type="ECO:0000313" key="3">
    <source>
        <dbReference type="Proteomes" id="UP001341840"/>
    </source>
</evidence>
<dbReference type="Proteomes" id="UP001341840">
    <property type="component" value="Unassembled WGS sequence"/>
</dbReference>
<feature type="compositionally biased region" description="Acidic residues" evidence="1">
    <location>
        <begin position="245"/>
        <end position="255"/>
    </location>
</feature>
<dbReference type="EMBL" id="JASCZI010121243">
    <property type="protein sequence ID" value="MED6160754.1"/>
    <property type="molecule type" value="Genomic_DNA"/>
</dbReference>
<protein>
    <submittedName>
        <fullName evidence="2">Uncharacterized protein</fullName>
    </submittedName>
</protein>
<feature type="compositionally biased region" description="Polar residues" evidence="1">
    <location>
        <begin position="232"/>
        <end position="244"/>
    </location>
</feature>
<keyword evidence="3" id="KW-1185">Reference proteome</keyword>
<feature type="region of interest" description="Disordered" evidence="1">
    <location>
        <begin position="180"/>
        <end position="257"/>
    </location>
</feature>
<evidence type="ECO:0000256" key="1">
    <source>
        <dbReference type="SAM" id="MobiDB-lite"/>
    </source>
</evidence>
<organism evidence="2 3">
    <name type="scientific">Stylosanthes scabra</name>
    <dbReference type="NCBI Taxonomy" id="79078"/>
    <lineage>
        <taxon>Eukaryota</taxon>
        <taxon>Viridiplantae</taxon>
        <taxon>Streptophyta</taxon>
        <taxon>Embryophyta</taxon>
        <taxon>Tracheophyta</taxon>
        <taxon>Spermatophyta</taxon>
        <taxon>Magnoliopsida</taxon>
        <taxon>eudicotyledons</taxon>
        <taxon>Gunneridae</taxon>
        <taxon>Pentapetalae</taxon>
        <taxon>rosids</taxon>
        <taxon>fabids</taxon>
        <taxon>Fabales</taxon>
        <taxon>Fabaceae</taxon>
        <taxon>Papilionoideae</taxon>
        <taxon>50 kb inversion clade</taxon>
        <taxon>dalbergioids sensu lato</taxon>
        <taxon>Dalbergieae</taxon>
        <taxon>Pterocarpus clade</taxon>
        <taxon>Stylosanthes</taxon>
    </lineage>
</organism>
<name>A0ABU6UIL9_9FABA</name>
<proteinExistence type="predicted"/>
<accession>A0ABU6UIL9</accession>
<comment type="caution">
    <text evidence="2">The sequence shown here is derived from an EMBL/GenBank/DDBJ whole genome shotgun (WGS) entry which is preliminary data.</text>
</comment>
<reference evidence="2 3" key="1">
    <citation type="journal article" date="2023" name="Plants (Basel)">
        <title>Bridging the Gap: Combining Genomics and Transcriptomics Approaches to Understand Stylosanthes scabra, an Orphan Legume from the Brazilian Caatinga.</title>
        <authorList>
            <person name="Ferreira-Neto J.R.C."/>
            <person name="da Silva M.D."/>
            <person name="Binneck E."/>
            <person name="de Melo N.F."/>
            <person name="da Silva R.H."/>
            <person name="de Melo A.L.T.M."/>
            <person name="Pandolfi V."/>
            <person name="Bustamante F.O."/>
            <person name="Brasileiro-Vidal A.C."/>
            <person name="Benko-Iseppon A.M."/>
        </authorList>
    </citation>
    <scope>NUCLEOTIDE SEQUENCE [LARGE SCALE GENOMIC DNA]</scope>
    <source>
        <tissue evidence="2">Leaves</tissue>
    </source>
</reference>
<feature type="region of interest" description="Disordered" evidence="1">
    <location>
        <begin position="129"/>
        <end position="148"/>
    </location>
</feature>
<evidence type="ECO:0000313" key="2">
    <source>
        <dbReference type="EMBL" id="MED6160754.1"/>
    </source>
</evidence>
<gene>
    <name evidence="2" type="ORF">PIB30_054387</name>
</gene>
<sequence length="342" mass="36990">MIDVFAKEVGAEAYSMESHPNREVGGSTCSESLKSVSMDPLINAIITGELGFVHGVMEERGFIGGSGGVSKFDCLNLKGVTDSCYVKGVRVELMELDPVIIEAQINANGSQKEKRSSVGQQEQVCDNDVKRNGLYDGATTSGSGSSNSCPYPPGFGPCTGQTHHHCENVWTKTPNLFDGRVSLGEGEESVKESASREPAAVQESVAAVRNPREDAVQEPAAEGEENEAAHQGLQTRARSVQSNSMDDDIASEDEVERSSETLYYVNRDYEELQNQLSSGVLVTGLEGACAATGSDDEERSDETLYRINEEAFCKLELGIREGPGLKPNLRSDYSLWKMNVNN</sequence>